<keyword evidence="1" id="KW-1133">Transmembrane helix</keyword>
<keyword evidence="1" id="KW-0812">Transmembrane</keyword>
<keyword evidence="4" id="KW-1185">Reference proteome</keyword>
<keyword evidence="1" id="KW-0472">Membrane</keyword>
<proteinExistence type="predicted"/>
<protein>
    <recommendedName>
        <fullName evidence="2">Putative zinc-finger domain-containing protein</fullName>
    </recommendedName>
</protein>
<evidence type="ECO:0000313" key="3">
    <source>
        <dbReference type="EMBL" id="OBR62820.1"/>
    </source>
</evidence>
<reference evidence="3 4" key="1">
    <citation type="submission" date="2016-05" db="EMBL/GenBank/DDBJ databases">
        <title>Paenibacillus oryzae. sp. nov., isolated from the rice root.</title>
        <authorList>
            <person name="Zhang J."/>
            <person name="Zhang X."/>
        </authorList>
    </citation>
    <scope>NUCLEOTIDE SEQUENCE [LARGE SCALE GENOMIC DNA]</scope>
    <source>
        <strain evidence="3 4">1DrF-4</strain>
    </source>
</reference>
<dbReference type="STRING" id="1844972.A7K91_15635"/>
<evidence type="ECO:0000259" key="2">
    <source>
        <dbReference type="Pfam" id="PF13490"/>
    </source>
</evidence>
<accession>A0A1A5YBQ0</accession>
<feature type="transmembrane region" description="Helical" evidence="1">
    <location>
        <begin position="77"/>
        <end position="98"/>
    </location>
</feature>
<dbReference type="Pfam" id="PF13490">
    <property type="entry name" value="zf-HC2"/>
    <property type="match status" value="1"/>
</dbReference>
<dbReference type="EMBL" id="LYPA01000078">
    <property type="protein sequence ID" value="OBR62820.1"/>
    <property type="molecule type" value="Genomic_DNA"/>
</dbReference>
<dbReference type="AlphaFoldDB" id="A0A1A5YBQ0"/>
<dbReference type="RefSeq" id="WP_068686934.1">
    <property type="nucleotide sequence ID" value="NZ_LYPA01000078.1"/>
</dbReference>
<comment type="caution">
    <text evidence="3">The sequence shown here is derived from an EMBL/GenBank/DDBJ whole genome shotgun (WGS) entry which is preliminary data.</text>
</comment>
<name>A0A1A5YBQ0_9BACL</name>
<dbReference type="InterPro" id="IPR027383">
    <property type="entry name" value="Znf_put"/>
</dbReference>
<dbReference type="Proteomes" id="UP000092024">
    <property type="component" value="Unassembled WGS sequence"/>
</dbReference>
<gene>
    <name evidence="3" type="ORF">A7K91_15635</name>
</gene>
<evidence type="ECO:0000256" key="1">
    <source>
        <dbReference type="SAM" id="Phobius"/>
    </source>
</evidence>
<organism evidence="3 4">
    <name type="scientific">Paenibacillus oryzae</name>
    <dbReference type="NCBI Taxonomy" id="1844972"/>
    <lineage>
        <taxon>Bacteria</taxon>
        <taxon>Bacillati</taxon>
        <taxon>Bacillota</taxon>
        <taxon>Bacilli</taxon>
        <taxon>Bacillales</taxon>
        <taxon>Paenibacillaceae</taxon>
        <taxon>Paenibacillus</taxon>
    </lineage>
</organism>
<sequence>MMKSDCELIRDLLPLYQDGVASEASRNAVDEHLLSCQQCRSYKKGLDSEHFLQTEVAADDETIAYARVAKRIKKRKMYLSACLALFVIIVFFFAQAYAVGKRIDSFAAAQNSRWIDEESVLLDELDMYPYHIYFYENEDKYRTIVTHYAFPFWEPGGSSWANKTDDVIKLVGWYSGGTNGKGVTVVPIESFDEKVAYIEMGSTDRLRKEVRPGQIMVFSWSSVMRWNELDGIAYSEAGEPLYKLGYETSGQTIKTDELRWLPVSE</sequence>
<feature type="domain" description="Putative zinc-finger" evidence="2">
    <location>
        <begin position="6"/>
        <end position="40"/>
    </location>
</feature>
<evidence type="ECO:0000313" key="4">
    <source>
        <dbReference type="Proteomes" id="UP000092024"/>
    </source>
</evidence>